<evidence type="ECO:0000313" key="7">
    <source>
        <dbReference type="Proteomes" id="UP001432222"/>
    </source>
</evidence>
<keyword evidence="7" id="KW-1185">Reference proteome</keyword>
<feature type="domain" description="HTH tetR-type" evidence="5">
    <location>
        <begin position="11"/>
        <end position="73"/>
    </location>
</feature>
<dbReference type="EMBL" id="CP108110">
    <property type="protein sequence ID" value="WUQ87716.1"/>
    <property type="molecule type" value="Genomic_DNA"/>
</dbReference>
<dbReference type="Pfam" id="PF00440">
    <property type="entry name" value="TetR_N"/>
    <property type="match status" value="1"/>
</dbReference>
<keyword evidence="1" id="KW-0805">Transcription regulation</keyword>
<dbReference type="InterPro" id="IPR036271">
    <property type="entry name" value="Tet_transcr_reg_TetR-rel_C_sf"/>
</dbReference>
<sequence length="236" mass="24953">MSESEGVRRTPLNRERVLAAAVAFADREAGGTDALSMRKLAQELGVVPMALYKHVASKEELLAGMVDTVVGGIDPPAAGADWKGAVRERILSARRVLRRHPWAPRVIESLPAPTPAVLGHLDAVIGLFRAGGLSADLAHHAMHALGGRLLGFTQELFDASPEAAPDPRAAAQLAARYPHIAEVAATAAHAEEGGTAVGGGCDDQFEFEFALDVLLDGIERLHLADWTSTGARRAVR</sequence>
<feature type="DNA-binding region" description="H-T-H motif" evidence="4">
    <location>
        <begin position="36"/>
        <end position="55"/>
    </location>
</feature>
<dbReference type="RefSeq" id="WP_328958273.1">
    <property type="nucleotide sequence ID" value="NZ_CP108110.1"/>
</dbReference>
<dbReference type="PROSITE" id="PS50977">
    <property type="entry name" value="HTH_TETR_2"/>
    <property type="match status" value="1"/>
</dbReference>
<organism evidence="6 7">
    <name type="scientific">Kitasatospora purpeofusca</name>
    <dbReference type="NCBI Taxonomy" id="67352"/>
    <lineage>
        <taxon>Bacteria</taxon>
        <taxon>Bacillati</taxon>
        <taxon>Actinomycetota</taxon>
        <taxon>Actinomycetes</taxon>
        <taxon>Kitasatosporales</taxon>
        <taxon>Streptomycetaceae</taxon>
        <taxon>Kitasatospora</taxon>
    </lineage>
</organism>
<dbReference type="InterPro" id="IPR004111">
    <property type="entry name" value="Repressor_TetR_C"/>
</dbReference>
<dbReference type="Gene3D" id="1.10.10.60">
    <property type="entry name" value="Homeodomain-like"/>
    <property type="match status" value="1"/>
</dbReference>
<proteinExistence type="predicted"/>
<reference evidence="6" key="1">
    <citation type="submission" date="2022-10" db="EMBL/GenBank/DDBJ databases">
        <title>The complete genomes of actinobacterial strains from the NBC collection.</title>
        <authorList>
            <person name="Joergensen T.S."/>
            <person name="Alvarez Arevalo M."/>
            <person name="Sterndorff E.B."/>
            <person name="Faurdal D."/>
            <person name="Vuksanovic O."/>
            <person name="Mourched A.-S."/>
            <person name="Charusanti P."/>
            <person name="Shaw S."/>
            <person name="Blin K."/>
            <person name="Weber T."/>
        </authorList>
    </citation>
    <scope>NUCLEOTIDE SEQUENCE</scope>
    <source>
        <strain evidence="6">NBC_00222</strain>
    </source>
</reference>
<protein>
    <submittedName>
        <fullName evidence="6">TetR/AcrR family transcriptional regulator C-terminal domain-containing protein</fullName>
    </submittedName>
</protein>
<keyword evidence="2 4" id="KW-0238">DNA-binding</keyword>
<gene>
    <name evidence="6" type="ORF">OHA16_34905</name>
</gene>
<dbReference type="SUPFAM" id="SSF48498">
    <property type="entry name" value="Tetracyclin repressor-like, C-terminal domain"/>
    <property type="match status" value="1"/>
</dbReference>
<dbReference type="InterPro" id="IPR001647">
    <property type="entry name" value="HTH_TetR"/>
</dbReference>
<evidence type="ECO:0000313" key="6">
    <source>
        <dbReference type="EMBL" id="WUQ87716.1"/>
    </source>
</evidence>
<evidence type="ECO:0000256" key="1">
    <source>
        <dbReference type="ARBA" id="ARBA00023015"/>
    </source>
</evidence>
<dbReference type="SUPFAM" id="SSF46689">
    <property type="entry name" value="Homeodomain-like"/>
    <property type="match status" value="1"/>
</dbReference>
<evidence type="ECO:0000256" key="2">
    <source>
        <dbReference type="ARBA" id="ARBA00023125"/>
    </source>
</evidence>
<dbReference type="Pfam" id="PF02909">
    <property type="entry name" value="TetR_C_1"/>
    <property type="match status" value="1"/>
</dbReference>
<dbReference type="Gene3D" id="1.10.357.10">
    <property type="entry name" value="Tetracycline Repressor, domain 2"/>
    <property type="match status" value="1"/>
</dbReference>
<keyword evidence="3" id="KW-0804">Transcription</keyword>
<name>A0ABZ1U960_9ACTN</name>
<accession>A0ABZ1U960</accession>
<evidence type="ECO:0000256" key="4">
    <source>
        <dbReference type="PROSITE-ProRule" id="PRU00335"/>
    </source>
</evidence>
<evidence type="ECO:0000256" key="3">
    <source>
        <dbReference type="ARBA" id="ARBA00023163"/>
    </source>
</evidence>
<dbReference type="InterPro" id="IPR009057">
    <property type="entry name" value="Homeodomain-like_sf"/>
</dbReference>
<dbReference type="Proteomes" id="UP001432222">
    <property type="component" value="Chromosome"/>
</dbReference>
<evidence type="ECO:0000259" key="5">
    <source>
        <dbReference type="PROSITE" id="PS50977"/>
    </source>
</evidence>